<accession>A0A0H5S4C0</accession>
<evidence type="ECO:0000259" key="2">
    <source>
        <dbReference type="Pfam" id="PF07645"/>
    </source>
</evidence>
<evidence type="ECO:0000313" key="3">
    <source>
        <dbReference type="EMBL" id="CRZ23453.1"/>
    </source>
</evidence>
<feature type="domain" description="NOTCH1 EGF-like calcium-binding" evidence="2">
    <location>
        <begin position="33"/>
        <end position="54"/>
    </location>
</feature>
<sequence>MNKLILVIRMPFATTAITEQNANAKCLVIVFPSGAMCINLAGSFKCECLPGYQKLDDRSMDVMRV</sequence>
<keyword evidence="1" id="KW-1015">Disulfide bond</keyword>
<name>A0A0H5S4C0_BRUMA</name>
<evidence type="ECO:0000313" key="4">
    <source>
        <dbReference type="WormBase" id="Bm13049"/>
    </source>
</evidence>
<dbReference type="SUPFAM" id="SSF57196">
    <property type="entry name" value="EGF/Laminin"/>
    <property type="match status" value="1"/>
</dbReference>
<reference evidence="3" key="2">
    <citation type="submission" date="2012-12" db="EMBL/GenBank/DDBJ databases">
        <authorList>
            <person name="Gao Y.W."/>
            <person name="Fan S.T."/>
            <person name="Sun H.T."/>
            <person name="Wang Z."/>
            <person name="Gao X.L."/>
            <person name="Li Y.G."/>
            <person name="Wang T.C."/>
            <person name="Zhang K."/>
            <person name="Xu W.W."/>
            <person name="Yu Z.J."/>
            <person name="Xia X.Z."/>
        </authorList>
    </citation>
    <scope>NUCLEOTIDE SEQUENCE</scope>
    <source>
        <strain evidence="3">FR3</strain>
    </source>
</reference>
<dbReference type="Gene3D" id="2.10.25.10">
    <property type="entry name" value="Laminin"/>
    <property type="match status" value="1"/>
</dbReference>
<dbReference type="CDD" id="cd00054">
    <property type="entry name" value="EGF_CA"/>
    <property type="match status" value="1"/>
</dbReference>
<gene>
    <name evidence="3 4" type="ORF">Bm13049</name>
    <name evidence="3" type="ORF">BM_Bm13049</name>
</gene>
<evidence type="ECO:0000256" key="1">
    <source>
        <dbReference type="ARBA" id="ARBA00023157"/>
    </source>
</evidence>
<dbReference type="WormBase" id="Bm13049">
    <property type="protein sequence ID" value="BM43091"/>
    <property type="gene ID" value="WBGene00233310"/>
</dbReference>
<organism evidence="3">
    <name type="scientific">Brugia malayi</name>
    <name type="common">Filarial nematode worm</name>
    <dbReference type="NCBI Taxonomy" id="6279"/>
    <lineage>
        <taxon>Eukaryota</taxon>
        <taxon>Metazoa</taxon>
        <taxon>Ecdysozoa</taxon>
        <taxon>Nematoda</taxon>
        <taxon>Chromadorea</taxon>
        <taxon>Rhabditida</taxon>
        <taxon>Spirurina</taxon>
        <taxon>Spiruromorpha</taxon>
        <taxon>Filarioidea</taxon>
        <taxon>Onchocercidae</taxon>
        <taxon>Brugia</taxon>
    </lineage>
</organism>
<dbReference type="EMBL" id="LN856865">
    <property type="protein sequence ID" value="CRZ23453.1"/>
    <property type="molecule type" value="Genomic_DNA"/>
</dbReference>
<dbReference type="InterPro" id="IPR049883">
    <property type="entry name" value="NOTCH1_EGF-like"/>
</dbReference>
<reference evidence="3" key="1">
    <citation type="journal article" date="2007" name="Science">
        <title>Draft genome of the filarial nematode parasite Brugia malayi.</title>
        <authorList>
            <person name="Ghedin E."/>
            <person name="Wang S."/>
            <person name="Spiro D."/>
            <person name="Caler E."/>
            <person name="Zhao Q."/>
            <person name="Crabtree J."/>
            <person name="Allen J.E."/>
            <person name="Delcher A.L."/>
            <person name="Guiliano D.B."/>
            <person name="Miranda-Saavedra D."/>
            <person name="Angiuoli S.V."/>
            <person name="Creasy T."/>
            <person name="Amedeo P."/>
            <person name="Haas B."/>
            <person name="El-Sayed N.M."/>
            <person name="Wortman J.R."/>
            <person name="Feldblyum T."/>
            <person name="Tallon L."/>
            <person name="Schatz M."/>
            <person name="Shumway M."/>
            <person name="Koo H."/>
            <person name="Salzberg S.L."/>
            <person name="Schobel S."/>
            <person name="Pertea M."/>
            <person name="Pop M."/>
            <person name="White O."/>
            <person name="Barton G.J."/>
            <person name="Carlow C.K."/>
            <person name="Crawford M.J."/>
            <person name="Daub J."/>
            <person name="Dimmic M.W."/>
            <person name="Estes C.F."/>
            <person name="Foster J.M."/>
            <person name="Ganatra M."/>
            <person name="Gregory W.F."/>
            <person name="Johnson N.M."/>
            <person name="Jin J."/>
            <person name="Komuniecki R."/>
            <person name="Korf I."/>
            <person name="Kumar S."/>
            <person name="Laney S."/>
            <person name="Li B.W."/>
            <person name="Li W."/>
            <person name="Lindblom T.H."/>
            <person name="Lustigman S."/>
            <person name="Ma D."/>
            <person name="Maina C.V."/>
            <person name="Martin D.M."/>
            <person name="McCarter J.P."/>
            <person name="McReynolds L."/>
            <person name="Mitreva M."/>
            <person name="Nutman T.B."/>
            <person name="Parkinson J."/>
            <person name="Peregrin-Alvarez J.M."/>
            <person name="Poole C."/>
            <person name="Ren Q."/>
            <person name="Saunders L."/>
            <person name="Sluder A.E."/>
            <person name="Smith K."/>
            <person name="Stanke M."/>
            <person name="Unnasch T.R."/>
            <person name="Ware J."/>
            <person name="Wei A.D."/>
            <person name="Weil G."/>
            <person name="Williams D.J."/>
            <person name="Zhang Y."/>
            <person name="Williams S.A."/>
            <person name="Fraser-Liggett C."/>
            <person name="Slatko B."/>
            <person name="Blaxter M.L."/>
            <person name="Scott A.L."/>
        </authorList>
    </citation>
    <scope>NUCLEOTIDE SEQUENCE</scope>
    <source>
        <strain evidence="3">FR3</strain>
    </source>
</reference>
<dbReference type="AlphaFoldDB" id="A0A0H5S4C0"/>
<proteinExistence type="predicted"/>
<protein>
    <submittedName>
        <fullName evidence="3">Bm13049</fullName>
    </submittedName>
</protein>
<dbReference type="Pfam" id="PF07645">
    <property type="entry name" value="EGF_CA"/>
    <property type="match status" value="1"/>
</dbReference>